<keyword evidence="4 7" id="KW-0812">Transmembrane</keyword>
<name>A0A0W7TSM7_9FIRM</name>
<evidence type="ECO:0000313" key="14">
    <source>
        <dbReference type="Proteomes" id="UP000449193"/>
    </source>
</evidence>
<keyword evidence="5 7" id="KW-1133">Transmembrane helix</keyword>
<feature type="transmembrane region" description="Helical" evidence="7">
    <location>
        <begin position="180"/>
        <end position="199"/>
    </location>
</feature>
<reference evidence="10 13" key="3">
    <citation type="submission" date="2019-08" db="EMBL/GenBank/DDBJ databases">
        <title>In-depth cultivation of the pig gut microbiome towards novel bacterial diversity and tailored functional studies.</title>
        <authorList>
            <person name="Wylensek D."/>
            <person name="Hitch T.C.A."/>
            <person name="Clavel T."/>
        </authorList>
    </citation>
    <scope>NUCLEOTIDE SEQUENCE [LARGE SCALE GENOMIC DNA]</scope>
    <source>
        <strain evidence="10 13">WCA3-601-WT-6J</strain>
    </source>
</reference>
<dbReference type="InterPro" id="IPR051311">
    <property type="entry name" value="DedA_domain"/>
</dbReference>
<dbReference type="GO" id="GO:0005886">
    <property type="term" value="C:plasma membrane"/>
    <property type="evidence" value="ECO:0007669"/>
    <property type="project" value="UniProtKB-SubCell"/>
</dbReference>
<dbReference type="Proteomes" id="UP000431913">
    <property type="component" value="Unassembled WGS sequence"/>
</dbReference>
<accession>A0A0W7TSM7</accession>
<protein>
    <submittedName>
        <fullName evidence="9">Alkaline phosphatase</fullName>
    </submittedName>
    <submittedName>
        <fullName evidence="10">DedA family protein</fullName>
    </submittedName>
</protein>
<dbReference type="Proteomes" id="UP000053433">
    <property type="component" value="Unassembled WGS sequence"/>
</dbReference>
<dbReference type="EMBL" id="WMZR01000022">
    <property type="protein sequence ID" value="MTS52706.1"/>
    <property type="molecule type" value="Genomic_DNA"/>
</dbReference>
<dbReference type="Proteomes" id="UP000472755">
    <property type="component" value="Unassembled WGS sequence"/>
</dbReference>
<comment type="subcellular location">
    <subcellularLocation>
        <location evidence="1">Cell membrane</location>
        <topology evidence="1">Multi-pass membrane protein</topology>
    </subcellularLocation>
</comment>
<comment type="caution">
    <text evidence="9">The sequence shown here is derived from an EMBL/GenBank/DDBJ whole genome shotgun (WGS) entry which is preliminary data.</text>
</comment>
<dbReference type="PANTHER" id="PTHR42709">
    <property type="entry name" value="ALKALINE PHOSPHATASE LIKE PROTEIN"/>
    <property type="match status" value="1"/>
</dbReference>
<evidence type="ECO:0000256" key="6">
    <source>
        <dbReference type="ARBA" id="ARBA00023136"/>
    </source>
</evidence>
<proteinExistence type="inferred from homology"/>
<gene>
    <name evidence="9" type="ORF">ASJ35_05905</name>
    <name evidence="10" type="ORF">FYJ76_07515</name>
    <name evidence="12" type="ORF">GMD52_14360</name>
    <name evidence="11" type="ORF">GMD59_05500</name>
</gene>
<reference evidence="14 15" key="2">
    <citation type="journal article" date="2019" name="Nat. Med.">
        <title>A library of human gut bacterial isolates paired with longitudinal multiomics data enables mechanistic microbiome research.</title>
        <authorList>
            <person name="Poyet M."/>
            <person name="Groussin M."/>
            <person name="Gibbons S.M."/>
            <person name="Avila-Pacheco J."/>
            <person name="Jiang X."/>
            <person name="Kearney S.M."/>
            <person name="Perrotta A.R."/>
            <person name="Berdy B."/>
            <person name="Zhao S."/>
            <person name="Lieberman T.D."/>
            <person name="Swanson P.K."/>
            <person name="Smith M."/>
            <person name="Roesemann S."/>
            <person name="Alexander J.E."/>
            <person name="Rich S.A."/>
            <person name="Livny J."/>
            <person name="Vlamakis H."/>
            <person name="Clish C."/>
            <person name="Bullock K."/>
            <person name="Deik A."/>
            <person name="Scott J."/>
            <person name="Pierce K.A."/>
            <person name="Xavier R.J."/>
            <person name="Alm E.J."/>
        </authorList>
    </citation>
    <scope>NUCLEOTIDE SEQUENCE [LARGE SCALE GENOMIC DNA]</scope>
    <source>
        <strain evidence="11 15">BIOML-A4</strain>
        <strain evidence="12 14">BIOML-A7</strain>
    </source>
</reference>
<dbReference type="Proteomes" id="UP000449193">
    <property type="component" value="Unassembled WGS sequence"/>
</dbReference>
<evidence type="ECO:0000256" key="5">
    <source>
        <dbReference type="ARBA" id="ARBA00022989"/>
    </source>
</evidence>
<dbReference type="Pfam" id="PF09335">
    <property type="entry name" value="VTT_dom"/>
    <property type="match status" value="1"/>
</dbReference>
<evidence type="ECO:0000256" key="1">
    <source>
        <dbReference type="ARBA" id="ARBA00004651"/>
    </source>
</evidence>
<dbReference type="EMBL" id="WMZU01000006">
    <property type="protein sequence ID" value="MTS26740.1"/>
    <property type="molecule type" value="Genomic_DNA"/>
</dbReference>
<dbReference type="EMBL" id="VUNJ01000006">
    <property type="protein sequence ID" value="MST91793.1"/>
    <property type="molecule type" value="Genomic_DNA"/>
</dbReference>
<evidence type="ECO:0000256" key="2">
    <source>
        <dbReference type="ARBA" id="ARBA00010792"/>
    </source>
</evidence>
<dbReference type="EMBL" id="LMUA01000006">
    <property type="protein sequence ID" value="KUE76814.1"/>
    <property type="molecule type" value="Genomic_DNA"/>
</dbReference>
<feature type="transmembrane region" description="Helical" evidence="7">
    <location>
        <begin position="50"/>
        <end position="71"/>
    </location>
</feature>
<evidence type="ECO:0000313" key="15">
    <source>
        <dbReference type="Proteomes" id="UP000472755"/>
    </source>
</evidence>
<evidence type="ECO:0000313" key="13">
    <source>
        <dbReference type="Proteomes" id="UP000431913"/>
    </source>
</evidence>
<keyword evidence="6 7" id="KW-0472">Membrane</keyword>
<organism evidence="9">
    <name type="scientific">Ruthenibacterium lactatiformans</name>
    <dbReference type="NCBI Taxonomy" id="1550024"/>
    <lineage>
        <taxon>Bacteria</taxon>
        <taxon>Bacillati</taxon>
        <taxon>Bacillota</taxon>
        <taxon>Clostridia</taxon>
        <taxon>Eubacteriales</taxon>
        <taxon>Oscillospiraceae</taxon>
        <taxon>Ruthenibacterium</taxon>
    </lineage>
</organism>
<evidence type="ECO:0000259" key="8">
    <source>
        <dbReference type="Pfam" id="PF09335"/>
    </source>
</evidence>
<keyword evidence="3" id="KW-1003">Cell membrane</keyword>
<evidence type="ECO:0000313" key="10">
    <source>
        <dbReference type="EMBL" id="MST91793.1"/>
    </source>
</evidence>
<feature type="domain" description="VTT" evidence="8">
    <location>
        <begin position="30"/>
        <end position="161"/>
    </location>
</feature>
<reference evidence="9" key="1">
    <citation type="submission" date="2015-10" db="EMBL/GenBank/DDBJ databases">
        <title>A novel member of the family Ruminococcaceae isolated from human faeces.</title>
        <authorList>
            <person name="Shkoporov A.N."/>
            <person name="Chaplin A.V."/>
            <person name="Motuzova O.V."/>
            <person name="Kafarskaia L.I."/>
            <person name="Efimov B.A."/>
        </authorList>
    </citation>
    <scope>NUCLEOTIDE SEQUENCE [LARGE SCALE GENOMIC DNA]</scope>
    <source>
        <strain evidence="9">668</strain>
    </source>
</reference>
<evidence type="ECO:0000256" key="4">
    <source>
        <dbReference type="ARBA" id="ARBA00022692"/>
    </source>
</evidence>
<evidence type="ECO:0000313" key="9">
    <source>
        <dbReference type="EMBL" id="KUE76814.1"/>
    </source>
</evidence>
<dbReference type="AlphaFoldDB" id="A0A0W7TSM7"/>
<dbReference type="InterPro" id="IPR032816">
    <property type="entry name" value="VTT_dom"/>
</dbReference>
<comment type="similarity">
    <text evidence="2">Belongs to the DedA family.</text>
</comment>
<evidence type="ECO:0000256" key="7">
    <source>
        <dbReference type="SAM" id="Phobius"/>
    </source>
</evidence>
<evidence type="ECO:0000256" key="3">
    <source>
        <dbReference type="ARBA" id="ARBA00022475"/>
    </source>
</evidence>
<feature type="transmembrane region" description="Helical" evidence="7">
    <location>
        <begin position="12"/>
        <end position="30"/>
    </location>
</feature>
<feature type="transmembrane region" description="Helical" evidence="7">
    <location>
        <begin position="141"/>
        <end position="160"/>
    </location>
</feature>
<dbReference type="GeneID" id="42856852"/>
<dbReference type="RefSeq" id="WP_009322561.1">
    <property type="nucleotide sequence ID" value="NZ_CAOJUJ010000014.1"/>
</dbReference>
<evidence type="ECO:0000313" key="11">
    <source>
        <dbReference type="EMBL" id="MTS26740.1"/>
    </source>
</evidence>
<sequence length="222" mass="23826">MESVITGLVSRFGYWGVLLLIAVENIFPPIPSEVILTFGGFLTTCTEMTPPGVILFSTLGSVAGAIVLYGVGRLLAPQRLEALLSGRVGRVLKMESADVHKASDWFAAHGWPSVFYCRCIPILRSLISIPAGMAGMHPAPFLLLTTVGSLLWNILLVYLGALAGQSWPAVTAALEQASGWVKAVLVVACAAGVSALFYGRRKKREAARQCAVPEREETQKEK</sequence>
<dbReference type="PANTHER" id="PTHR42709:SF6">
    <property type="entry name" value="UNDECAPRENYL PHOSPHATE TRANSPORTER A"/>
    <property type="match status" value="1"/>
</dbReference>
<evidence type="ECO:0000313" key="12">
    <source>
        <dbReference type="EMBL" id="MTS52706.1"/>
    </source>
</evidence>